<gene>
    <name evidence="2" type="ORF">FMM08_11555</name>
</gene>
<evidence type="ECO:0000256" key="1">
    <source>
        <dbReference type="SAM" id="MobiDB-lite"/>
    </source>
</evidence>
<dbReference type="Proteomes" id="UP000321234">
    <property type="component" value="Unassembled WGS sequence"/>
</dbReference>
<name>A0A5C8ZE04_9ACTN</name>
<evidence type="ECO:0000313" key="3">
    <source>
        <dbReference type="Proteomes" id="UP000321234"/>
    </source>
</evidence>
<dbReference type="AlphaFoldDB" id="A0A5C8ZE04"/>
<feature type="region of interest" description="Disordered" evidence="1">
    <location>
        <begin position="31"/>
        <end position="53"/>
    </location>
</feature>
<protein>
    <submittedName>
        <fullName evidence="2">Uncharacterized protein</fullName>
    </submittedName>
</protein>
<reference evidence="2 3" key="1">
    <citation type="submission" date="2019-07" db="EMBL/GenBank/DDBJ databases">
        <title>Quadrisphaera sp. strain DD2A genome sequencing and assembly.</title>
        <authorList>
            <person name="Kim I."/>
        </authorList>
    </citation>
    <scope>NUCLEOTIDE SEQUENCE [LARGE SCALE GENOMIC DNA]</scope>
    <source>
        <strain evidence="2 3">DD2A</strain>
    </source>
</reference>
<keyword evidence="3" id="KW-1185">Reference proteome</keyword>
<accession>A0A5C8ZE04</accession>
<feature type="compositionally biased region" description="Low complexity" evidence="1">
    <location>
        <begin position="34"/>
        <end position="53"/>
    </location>
</feature>
<evidence type="ECO:0000313" key="2">
    <source>
        <dbReference type="EMBL" id="TXR56072.1"/>
    </source>
</evidence>
<organism evidence="2 3">
    <name type="scientific">Quadrisphaera setariae</name>
    <dbReference type="NCBI Taxonomy" id="2593304"/>
    <lineage>
        <taxon>Bacteria</taxon>
        <taxon>Bacillati</taxon>
        <taxon>Actinomycetota</taxon>
        <taxon>Actinomycetes</taxon>
        <taxon>Kineosporiales</taxon>
        <taxon>Kineosporiaceae</taxon>
        <taxon>Quadrisphaera</taxon>
    </lineage>
</organism>
<sequence>MSAVRSRAAGRASALVVVLLVALGTNGCGRGEVTASSSSAGAPQAAATSSGGPLLMTDDLDELLPGLSDDASLRPRWEVRDELWELSLLRARCGAEPAPPSRSDPAPGASEHIAGQWWQGTSPQYATLDVLRWPPGETGDPQSWLDDELEAEWPCREALVLPHQPGVDGGPELMAVVRRWEQPTTGGTPGNEPLPLWQVGVFTVDGSTAIAVRVGACSARTAQEAWVRAQPGVSAVVARAAQRAPEPAAPPSSSF</sequence>
<dbReference type="EMBL" id="VKAC01000006">
    <property type="protein sequence ID" value="TXR56072.1"/>
    <property type="molecule type" value="Genomic_DNA"/>
</dbReference>
<dbReference type="OrthoDB" id="9858669at2"/>
<comment type="caution">
    <text evidence="2">The sequence shown here is derived from an EMBL/GenBank/DDBJ whole genome shotgun (WGS) entry which is preliminary data.</text>
</comment>
<dbReference type="RefSeq" id="WP_147926504.1">
    <property type="nucleotide sequence ID" value="NZ_VKAC01000006.1"/>
</dbReference>
<proteinExistence type="predicted"/>